<evidence type="ECO:0000256" key="3">
    <source>
        <dbReference type="ARBA" id="ARBA00023163"/>
    </source>
</evidence>
<protein>
    <submittedName>
        <fullName evidence="5">Helix-turn-helix domain-containing protein</fullName>
    </submittedName>
</protein>
<dbReference type="InterPro" id="IPR009057">
    <property type="entry name" value="Homeodomain-like_sf"/>
</dbReference>
<evidence type="ECO:0000313" key="6">
    <source>
        <dbReference type="Proteomes" id="UP001596113"/>
    </source>
</evidence>
<dbReference type="PANTHER" id="PTHR43280:SF28">
    <property type="entry name" value="HTH-TYPE TRANSCRIPTIONAL ACTIVATOR RHAS"/>
    <property type="match status" value="1"/>
</dbReference>
<dbReference type="InterPro" id="IPR014710">
    <property type="entry name" value="RmlC-like_jellyroll"/>
</dbReference>
<dbReference type="EMBL" id="JBHSMI010000067">
    <property type="protein sequence ID" value="MFC5407607.1"/>
    <property type="molecule type" value="Genomic_DNA"/>
</dbReference>
<accession>A0ABW0I6A6</accession>
<dbReference type="InterPro" id="IPR037923">
    <property type="entry name" value="HTH-like"/>
</dbReference>
<gene>
    <name evidence="5" type="ORF">ACFPOF_33155</name>
</gene>
<name>A0ABW0I6A6_9BACL</name>
<reference evidence="6" key="1">
    <citation type="journal article" date="2019" name="Int. J. Syst. Evol. Microbiol.">
        <title>The Global Catalogue of Microorganisms (GCM) 10K type strain sequencing project: providing services to taxonomists for standard genome sequencing and annotation.</title>
        <authorList>
            <consortium name="The Broad Institute Genomics Platform"/>
            <consortium name="The Broad Institute Genome Sequencing Center for Infectious Disease"/>
            <person name="Wu L."/>
            <person name="Ma J."/>
        </authorList>
    </citation>
    <scope>NUCLEOTIDE SEQUENCE [LARGE SCALE GENOMIC DNA]</scope>
    <source>
        <strain evidence="6">CGMCC 1.18575</strain>
    </source>
</reference>
<evidence type="ECO:0000259" key="4">
    <source>
        <dbReference type="PROSITE" id="PS01124"/>
    </source>
</evidence>
<comment type="caution">
    <text evidence="5">The sequence shown here is derived from an EMBL/GenBank/DDBJ whole genome shotgun (WGS) entry which is preliminary data.</text>
</comment>
<proteinExistence type="predicted"/>
<dbReference type="SUPFAM" id="SSF51215">
    <property type="entry name" value="Regulatory protein AraC"/>
    <property type="match status" value="1"/>
</dbReference>
<dbReference type="Proteomes" id="UP001596113">
    <property type="component" value="Unassembled WGS sequence"/>
</dbReference>
<keyword evidence="2" id="KW-0238">DNA-binding</keyword>
<dbReference type="InterPro" id="IPR018062">
    <property type="entry name" value="HTH_AraC-typ_CS"/>
</dbReference>
<dbReference type="SUPFAM" id="SSF46689">
    <property type="entry name" value="Homeodomain-like"/>
    <property type="match status" value="2"/>
</dbReference>
<dbReference type="Gene3D" id="2.60.120.10">
    <property type="entry name" value="Jelly Rolls"/>
    <property type="match status" value="1"/>
</dbReference>
<evidence type="ECO:0000256" key="1">
    <source>
        <dbReference type="ARBA" id="ARBA00023015"/>
    </source>
</evidence>
<dbReference type="SMART" id="SM00342">
    <property type="entry name" value="HTH_ARAC"/>
    <property type="match status" value="1"/>
</dbReference>
<dbReference type="PROSITE" id="PS01124">
    <property type="entry name" value="HTH_ARAC_FAMILY_2"/>
    <property type="match status" value="1"/>
</dbReference>
<dbReference type="RefSeq" id="WP_378140415.1">
    <property type="nucleotide sequence ID" value="NZ_JBHSMI010000067.1"/>
</dbReference>
<dbReference type="PANTHER" id="PTHR43280">
    <property type="entry name" value="ARAC-FAMILY TRANSCRIPTIONAL REGULATOR"/>
    <property type="match status" value="1"/>
</dbReference>
<dbReference type="Gene3D" id="1.10.10.60">
    <property type="entry name" value="Homeodomain-like"/>
    <property type="match status" value="2"/>
</dbReference>
<dbReference type="InterPro" id="IPR003313">
    <property type="entry name" value="AraC-bd"/>
</dbReference>
<keyword evidence="3" id="KW-0804">Transcription</keyword>
<dbReference type="PROSITE" id="PS00041">
    <property type="entry name" value="HTH_ARAC_FAMILY_1"/>
    <property type="match status" value="1"/>
</dbReference>
<sequence>MKPFRKPFALDPLFPFEIVHRDRKSSTSELPDHLHDLFELVYVHEGYGTFFIDNTFYEKRQGDLFLIPGNTIHRSFTDIEQPIVSTAVFFAPAFVRMDELGDGYVPFECFESARKNKQFKLDLPETFGRQFSSTLDEIAEELKNRRKGFRQSVRLHLQSLLLGLNRLVSAASDGNRDKSAGPKWLMDALREIDDNPGQSGWLNSLAAKACVSPHHFSRTFKKLTGMNVTDYVNAKRLVRAKELLRATDDNVESIAFACGFQSLPYFYRAFKSLTGMSPRAYRTEGSRSH</sequence>
<keyword evidence="6" id="KW-1185">Reference proteome</keyword>
<dbReference type="InterPro" id="IPR018060">
    <property type="entry name" value="HTH_AraC"/>
</dbReference>
<dbReference type="Pfam" id="PF02311">
    <property type="entry name" value="AraC_binding"/>
    <property type="match status" value="1"/>
</dbReference>
<organism evidence="5 6">
    <name type="scientific">Cohnella soli</name>
    <dbReference type="NCBI Taxonomy" id="425005"/>
    <lineage>
        <taxon>Bacteria</taxon>
        <taxon>Bacillati</taxon>
        <taxon>Bacillota</taxon>
        <taxon>Bacilli</taxon>
        <taxon>Bacillales</taxon>
        <taxon>Paenibacillaceae</taxon>
        <taxon>Cohnella</taxon>
    </lineage>
</organism>
<dbReference type="PRINTS" id="PR00032">
    <property type="entry name" value="HTHARAC"/>
</dbReference>
<keyword evidence="1" id="KW-0805">Transcription regulation</keyword>
<evidence type="ECO:0000313" key="5">
    <source>
        <dbReference type="EMBL" id="MFC5407607.1"/>
    </source>
</evidence>
<evidence type="ECO:0000256" key="2">
    <source>
        <dbReference type="ARBA" id="ARBA00023125"/>
    </source>
</evidence>
<feature type="domain" description="HTH araC/xylS-type" evidence="4">
    <location>
        <begin position="186"/>
        <end position="284"/>
    </location>
</feature>
<dbReference type="InterPro" id="IPR020449">
    <property type="entry name" value="Tscrpt_reg_AraC-type_HTH"/>
</dbReference>
<dbReference type="Pfam" id="PF12833">
    <property type="entry name" value="HTH_18"/>
    <property type="match status" value="1"/>
</dbReference>